<keyword evidence="1" id="KW-0175">Coiled coil</keyword>
<reference evidence="2 3" key="1">
    <citation type="submission" date="2024-03" db="EMBL/GenBank/DDBJ databases">
        <title>Human intestinal bacterial collection.</title>
        <authorList>
            <person name="Pauvert C."/>
            <person name="Hitch T.C.A."/>
            <person name="Clavel T."/>
        </authorList>
    </citation>
    <scope>NUCLEOTIDE SEQUENCE [LARGE SCALE GENOMIC DNA]</scope>
    <source>
        <strain evidence="2 3">CLA-JM-H44</strain>
    </source>
</reference>
<feature type="coiled-coil region" evidence="1">
    <location>
        <begin position="30"/>
        <end position="57"/>
    </location>
</feature>
<accession>A0ABV1E2T0</accession>
<protein>
    <recommendedName>
        <fullName evidence="4">t-SNARE coiled-coil homology domain-containing protein</fullName>
    </recommendedName>
</protein>
<evidence type="ECO:0000313" key="3">
    <source>
        <dbReference type="Proteomes" id="UP001489509"/>
    </source>
</evidence>
<dbReference type="EMBL" id="JBBMFD010000018">
    <property type="protein sequence ID" value="MEQ2441164.1"/>
    <property type="molecule type" value="Genomic_DNA"/>
</dbReference>
<dbReference type="Gene3D" id="6.10.250.2540">
    <property type="match status" value="2"/>
</dbReference>
<organism evidence="2 3">
    <name type="scientific">Solibaculum intestinale</name>
    <dbReference type="NCBI Taxonomy" id="3133165"/>
    <lineage>
        <taxon>Bacteria</taxon>
        <taxon>Bacillati</taxon>
        <taxon>Bacillota</taxon>
        <taxon>Clostridia</taxon>
        <taxon>Eubacteriales</taxon>
        <taxon>Oscillospiraceae</taxon>
        <taxon>Solibaculum</taxon>
    </lineage>
</organism>
<comment type="caution">
    <text evidence="2">The sequence shown here is derived from an EMBL/GenBank/DDBJ whole genome shotgun (WGS) entry which is preliminary data.</text>
</comment>
<dbReference type="SUPFAM" id="SSF57997">
    <property type="entry name" value="Tropomyosin"/>
    <property type="match status" value="1"/>
</dbReference>
<name>A0ABV1E2T0_9FIRM</name>
<sequence length="146" mass="16973">MDAEMKEILTQILSRFDQVDKRFDQVDRRFEQVDRRFNQVEERMDGLTSRVDSLSVQQNSLSGQIKDLTERVTTIEETTARTDLRLENEIGPTVQLLLENQVANNSKLDKLPPMEEKLDDVHSRVQVIEDVVTDHSKTIKTFKQAK</sequence>
<dbReference type="Proteomes" id="UP001489509">
    <property type="component" value="Unassembled WGS sequence"/>
</dbReference>
<proteinExistence type="predicted"/>
<evidence type="ECO:0008006" key="4">
    <source>
        <dbReference type="Google" id="ProtNLM"/>
    </source>
</evidence>
<gene>
    <name evidence="2" type="ORF">WMO26_10040</name>
</gene>
<evidence type="ECO:0000256" key="1">
    <source>
        <dbReference type="SAM" id="Coils"/>
    </source>
</evidence>
<evidence type="ECO:0000313" key="2">
    <source>
        <dbReference type="EMBL" id="MEQ2441164.1"/>
    </source>
</evidence>
<keyword evidence="3" id="KW-1185">Reference proteome</keyword>
<dbReference type="RefSeq" id="WP_349220091.1">
    <property type="nucleotide sequence ID" value="NZ_JBBMFD010000018.1"/>
</dbReference>